<dbReference type="EMBL" id="MLJW01000013">
    <property type="protein sequence ID" value="OIR13760.1"/>
    <property type="molecule type" value="Genomic_DNA"/>
</dbReference>
<dbReference type="GO" id="GO:0046872">
    <property type="term" value="F:metal ion binding"/>
    <property type="evidence" value="ECO:0007669"/>
    <property type="project" value="UniProtKB-KW"/>
</dbReference>
<dbReference type="InterPro" id="IPR050682">
    <property type="entry name" value="ModA/WtpA"/>
</dbReference>
<dbReference type="NCBIfam" id="TIGR01256">
    <property type="entry name" value="modA"/>
    <property type="match status" value="1"/>
</dbReference>
<dbReference type="InterPro" id="IPR044084">
    <property type="entry name" value="AvModA-like_subst-bd"/>
</dbReference>
<dbReference type="AlphaFoldDB" id="A0A1J5TC14"/>
<evidence type="ECO:0000313" key="3">
    <source>
        <dbReference type="EMBL" id="OIR13760.1"/>
    </source>
</evidence>
<organism evidence="3">
    <name type="scientific">mine drainage metagenome</name>
    <dbReference type="NCBI Taxonomy" id="410659"/>
    <lineage>
        <taxon>unclassified sequences</taxon>
        <taxon>metagenomes</taxon>
        <taxon>ecological metagenomes</taxon>
    </lineage>
</organism>
<dbReference type="SUPFAM" id="SSF53850">
    <property type="entry name" value="Periplasmic binding protein-like II"/>
    <property type="match status" value="1"/>
</dbReference>
<dbReference type="InterPro" id="IPR005950">
    <property type="entry name" value="ModA"/>
</dbReference>
<comment type="caution">
    <text evidence="3">The sequence shown here is derived from an EMBL/GenBank/DDBJ whole genome shotgun (WGS) entry which is preliminary data.</text>
</comment>
<dbReference type="PIRSF" id="PIRSF004846">
    <property type="entry name" value="ModA"/>
    <property type="match status" value="1"/>
</dbReference>
<dbReference type="GO" id="GO:0030973">
    <property type="term" value="F:molybdate ion binding"/>
    <property type="evidence" value="ECO:0007669"/>
    <property type="project" value="InterPro"/>
</dbReference>
<dbReference type="Gene3D" id="3.40.190.10">
    <property type="entry name" value="Periplasmic binding protein-like II"/>
    <property type="match status" value="2"/>
</dbReference>
<reference evidence="3" key="1">
    <citation type="submission" date="2016-10" db="EMBL/GenBank/DDBJ databases">
        <title>Sequence of Gallionella enrichment culture.</title>
        <authorList>
            <person name="Poehlein A."/>
            <person name="Muehling M."/>
            <person name="Daniel R."/>
        </authorList>
    </citation>
    <scope>NUCLEOTIDE SEQUENCE</scope>
</reference>
<keyword evidence="2" id="KW-0732">Signal</keyword>
<name>A0A1J5TC14_9ZZZZ</name>
<protein>
    <submittedName>
        <fullName evidence="3">Molybdate-binding periplasmic protein</fullName>
    </submittedName>
</protein>
<keyword evidence="1" id="KW-0479">Metal-binding</keyword>
<evidence type="ECO:0000256" key="1">
    <source>
        <dbReference type="ARBA" id="ARBA00022723"/>
    </source>
</evidence>
<dbReference type="GO" id="GO:0015689">
    <property type="term" value="P:molybdate ion transport"/>
    <property type="evidence" value="ECO:0007669"/>
    <property type="project" value="InterPro"/>
</dbReference>
<accession>A0A1J5TC14</accession>
<sequence>MSIPLRVPAALILLLCGLMISPAMAGEIGVAVASNFAAPMERLVPLFQKESGHTVKVSLGSSSKLYAQIKGGAVFDAFLSADEEIPKRLMQEGLAVGGSRFVYATGRLVLWSAQPNLVDDNGAVLNKGNFSVLAIANPLSSPYGVAAKETLTRLIMWNAIQDKLTKGDTVAQTYQMAATEKADLAFIALSQVMRDGKVTHGSWWIVPPEMHKPIRQSAVLLSGAKEPVAAKAFLAFLQSEKARAVMRGFGYEFPRE</sequence>
<dbReference type="CDD" id="cd13539">
    <property type="entry name" value="PBP2_AvModA"/>
    <property type="match status" value="1"/>
</dbReference>
<gene>
    <name evidence="3" type="primary">modA_4</name>
    <name evidence="3" type="ORF">GALL_48950</name>
</gene>
<dbReference type="PANTHER" id="PTHR30632">
    <property type="entry name" value="MOLYBDATE-BINDING PERIPLASMIC PROTEIN"/>
    <property type="match status" value="1"/>
</dbReference>
<evidence type="ECO:0000256" key="2">
    <source>
        <dbReference type="ARBA" id="ARBA00022729"/>
    </source>
</evidence>
<dbReference type="PANTHER" id="PTHR30632:SF14">
    <property type="entry name" value="TUNGSTATE_MOLYBDATE_CHROMATE-BINDING PROTEIN MODA"/>
    <property type="match status" value="1"/>
</dbReference>
<dbReference type="Pfam" id="PF13531">
    <property type="entry name" value="SBP_bac_11"/>
    <property type="match status" value="1"/>
</dbReference>
<proteinExistence type="predicted"/>